<keyword evidence="2" id="KW-0378">Hydrolase</keyword>
<dbReference type="InterPro" id="IPR029033">
    <property type="entry name" value="His_PPase_superfam"/>
</dbReference>
<dbReference type="GO" id="GO:0090141">
    <property type="term" value="P:positive regulation of mitochondrial fission"/>
    <property type="evidence" value="ECO:0007669"/>
    <property type="project" value="TreeGrafter"/>
</dbReference>
<dbReference type="CDD" id="cd07067">
    <property type="entry name" value="HP_PGM_like"/>
    <property type="match status" value="1"/>
</dbReference>
<dbReference type="SUPFAM" id="SSF53254">
    <property type="entry name" value="Phosphoglycerate mutase-like"/>
    <property type="match status" value="1"/>
</dbReference>
<reference evidence="8 9" key="1">
    <citation type="submission" date="2017-12" db="EMBL/GenBank/DDBJ databases">
        <title>Sequencing, de novo assembly and annotation of complete genome of a new Thraustochytrid species, strain FCC1311.</title>
        <authorList>
            <person name="Sedici K."/>
            <person name="Godart F."/>
            <person name="Aiese Cigliano R."/>
            <person name="Sanseverino W."/>
            <person name="Barakat M."/>
            <person name="Ortet P."/>
            <person name="Marechal E."/>
            <person name="Cagnac O."/>
            <person name="Amato A."/>
        </authorList>
    </citation>
    <scope>NUCLEOTIDE SEQUENCE [LARGE SCALE GENOMIC DNA]</scope>
</reference>
<dbReference type="PANTHER" id="PTHR20935:SF0">
    <property type="entry name" value="SERINE_THREONINE-PROTEIN PHOSPHATASE PGAM5, MITOCHONDRIAL"/>
    <property type="match status" value="1"/>
</dbReference>
<dbReference type="InParanoid" id="A0A2R5FYX1"/>
<accession>A0A2R5FYX1</accession>
<dbReference type="InterPro" id="IPR013078">
    <property type="entry name" value="His_Pase_superF_clade-1"/>
</dbReference>
<gene>
    <name evidence="8" type="ORF">FCC1311_001752</name>
</gene>
<dbReference type="PANTHER" id="PTHR20935">
    <property type="entry name" value="PHOSPHOGLYCERATE MUTASE-RELATED"/>
    <property type="match status" value="1"/>
</dbReference>
<dbReference type="Proteomes" id="UP000241890">
    <property type="component" value="Unassembled WGS sequence"/>
</dbReference>
<evidence type="ECO:0000256" key="6">
    <source>
        <dbReference type="SAM" id="MobiDB-lite"/>
    </source>
</evidence>
<evidence type="ECO:0000313" key="9">
    <source>
        <dbReference type="Proteomes" id="UP000241890"/>
    </source>
</evidence>
<dbReference type="OrthoDB" id="2118094at2759"/>
<dbReference type="EMBL" id="BEYU01000001">
    <property type="protein sequence ID" value="GBG23956.1"/>
    <property type="molecule type" value="Genomic_DNA"/>
</dbReference>
<dbReference type="GO" id="GO:0004722">
    <property type="term" value="F:protein serine/threonine phosphatase activity"/>
    <property type="evidence" value="ECO:0007669"/>
    <property type="project" value="TreeGrafter"/>
</dbReference>
<feature type="signal peptide" evidence="7">
    <location>
        <begin position="1"/>
        <end position="29"/>
    </location>
</feature>
<evidence type="ECO:0000256" key="1">
    <source>
        <dbReference type="ARBA" id="ARBA00006717"/>
    </source>
</evidence>
<evidence type="ECO:0000256" key="3">
    <source>
        <dbReference type="ARBA" id="ARBA00039765"/>
    </source>
</evidence>
<dbReference type="GO" id="GO:0005739">
    <property type="term" value="C:mitochondrion"/>
    <property type="evidence" value="ECO:0007669"/>
    <property type="project" value="TreeGrafter"/>
</dbReference>
<evidence type="ECO:0000313" key="8">
    <source>
        <dbReference type="EMBL" id="GBG23956.1"/>
    </source>
</evidence>
<feature type="binding site" evidence="5">
    <location>
        <position position="176"/>
    </location>
    <ligand>
        <name>substrate</name>
    </ligand>
</feature>
<organism evidence="8 9">
    <name type="scientific">Hondaea fermentalgiana</name>
    <dbReference type="NCBI Taxonomy" id="2315210"/>
    <lineage>
        <taxon>Eukaryota</taxon>
        <taxon>Sar</taxon>
        <taxon>Stramenopiles</taxon>
        <taxon>Bigyra</taxon>
        <taxon>Labyrinthulomycetes</taxon>
        <taxon>Thraustochytrida</taxon>
        <taxon>Thraustochytriidae</taxon>
        <taxon>Hondaea</taxon>
    </lineage>
</organism>
<evidence type="ECO:0000256" key="5">
    <source>
        <dbReference type="PIRSR" id="PIRSR613078-2"/>
    </source>
</evidence>
<proteinExistence type="inferred from homology"/>
<comment type="similarity">
    <text evidence="1">Belongs to the phosphoglycerate mutase family. BPG-dependent PGAM subfamily.</text>
</comment>
<feature type="chain" id="PRO_5015307026" description="Serine/threonine-protein phosphatase PGAM5, mitochondrial" evidence="7">
    <location>
        <begin position="30"/>
        <end position="326"/>
    </location>
</feature>
<keyword evidence="9" id="KW-1185">Reference proteome</keyword>
<feature type="compositionally biased region" description="Low complexity" evidence="6">
    <location>
        <begin position="32"/>
        <end position="55"/>
    </location>
</feature>
<dbReference type="PROSITE" id="PS51257">
    <property type="entry name" value="PROKAR_LIPOPROTEIN"/>
    <property type="match status" value="1"/>
</dbReference>
<comment type="caution">
    <text evidence="8">The sequence shown here is derived from an EMBL/GenBank/DDBJ whole genome shotgun (WGS) entry which is preliminary data.</text>
</comment>
<evidence type="ECO:0000256" key="4">
    <source>
        <dbReference type="ARBA" id="ARBA00040722"/>
    </source>
</evidence>
<dbReference type="InterPro" id="IPR051021">
    <property type="entry name" value="Mito_Ser/Thr_phosphatase"/>
</dbReference>
<sequence>MLSRAARAVWTRRRGGLLALATVTGTGLAACSAGPGASNSAASDSAGARGDASPGEPCFQSSGKAWDDNWDRMAEVSEKRAAQWAEKAHKSKDARPSRPCRTIVLVRHGQYEQASRKKYMENNEGLDHDWWLEWDAACKLTPLGREQATLAGKRLAEIARAHDYTYDAVYYSDQKRATETAQLILDELEKSGSSNNNNNQEDGPPAHVEQLIREGNPIQPVPASRTYKPSDVDCYEDGSRIEAAFRKHIHRAPLHQHHDTHEILVCHGNVIRYFVCRALQFDPAAWLRFAVYNTGITVIRVGHNGNVSVSAIGDTGHLPAEKVTYS</sequence>
<protein>
    <recommendedName>
        <fullName evidence="3">Serine/threonine-protein phosphatase PGAM5, mitochondrial</fullName>
    </recommendedName>
    <alternativeName>
        <fullName evidence="4">Serine/threonine-protein phosphatase Pgam5, mitochondrial</fullName>
    </alternativeName>
</protein>
<dbReference type="FunCoup" id="A0A2R5FYX1">
    <property type="interactions" value="137"/>
</dbReference>
<dbReference type="Gene3D" id="3.40.50.1240">
    <property type="entry name" value="Phosphoglycerate mutase-like"/>
    <property type="match status" value="1"/>
</dbReference>
<name>A0A2R5FYX1_9STRA</name>
<dbReference type="SMART" id="SM00855">
    <property type="entry name" value="PGAM"/>
    <property type="match status" value="1"/>
</dbReference>
<dbReference type="AlphaFoldDB" id="A0A2R5FYX1"/>
<evidence type="ECO:0000256" key="7">
    <source>
        <dbReference type="SAM" id="SignalP"/>
    </source>
</evidence>
<feature type="region of interest" description="Disordered" evidence="6">
    <location>
        <begin position="32"/>
        <end position="64"/>
    </location>
</feature>
<dbReference type="Pfam" id="PF00300">
    <property type="entry name" value="His_Phos_1"/>
    <property type="match status" value="2"/>
</dbReference>
<keyword evidence="7" id="KW-0732">Signal</keyword>
<evidence type="ECO:0000256" key="2">
    <source>
        <dbReference type="ARBA" id="ARBA00022801"/>
    </source>
</evidence>